<name>A0A0B4XQ16_9GAMM</name>
<proteinExistence type="inferred from homology"/>
<dbReference type="GO" id="GO:0032993">
    <property type="term" value="C:protein-DNA complex"/>
    <property type="evidence" value="ECO:0007669"/>
    <property type="project" value="TreeGrafter"/>
</dbReference>
<keyword evidence="3" id="KW-0238">DNA-binding</keyword>
<evidence type="ECO:0000256" key="3">
    <source>
        <dbReference type="ARBA" id="ARBA00023125"/>
    </source>
</evidence>
<dbReference type="EMBL" id="CP004387">
    <property type="protein sequence ID" value="AJD49316.1"/>
    <property type="molecule type" value="Genomic_DNA"/>
</dbReference>
<dbReference type="OrthoDB" id="9178873at2"/>
<reference evidence="6 7" key="1">
    <citation type="journal article" date="2012" name="J. Bacteriol.">
        <title>Genome sequence of an alkane-degrading bacterium, Alcanivorax pacificus type strain W11-5, isolated from deep sea sediment.</title>
        <authorList>
            <person name="Lai Q."/>
            <person name="Shao Z."/>
        </authorList>
    </citation>
    <scope>NUCLEOTIDE SEQUENCE [LARGE SCALE GENOMIC DNA]</scope>
    <source>
        <strain evidence="6 7">W11-5</strain>
    </source>
</reference>
<comment type="similarity">
    <text evidence="1">Belongs to the LysR transcriptional regulatory family.</text>
</comment>
<dbReference type="AlphaFoldDB" id="A0A0B4XQ16"/>
<protein>
    <submittedName>
        <fullName evidence="6">LysR family transcriptional regulator</fullName>
    </submittedName>
</protein>
<dbReference type="PANTHER" id="PTHR30346:SF0">
    <property type="entry name" value="HCA OPERON TRANSCRIPTIONAL ACTIVATOR HCAR"/>
    <property type="match status" value="1"/>
</dbReference>
<keyword evidence="7" id="KW-1185">Reference proteome</keyword>
<evidence type="ECO:0000313" key="7">
    <source>
        <dbReference type="Proteomes" id="UP000006764"/>
    </source>
</evidence>
<dbReference type="KEGG" id="apac:S7S_14520"/>
<keyword evidence="4" id="KW-0804">Transcription</keyword>
<organism evidence="6 7">
    <name type="scientific">Isoalcanivorax pacificus W11-5</name>
    <dbReference type="NCBI Taxonomy" id="391936"/>
    <lineage>
        <taxon>Bacteria</taxon>
        <taxon>Pseudomonadati</taxon>
        <taxon>Pseudomonadota</taxon>
        <taxon>Gammaproteobacteria</taxon>
        <taxon>Oceanospirillales</taxon>
        <taxon>Alcanivoracaceae</taxon>
        <taxon>Isoalcanivorax</taxon>
    </lineage>
</organism>
<evidence type="ECO:0000259" key="5">
    <source>
        <dbReference type="Pfam" id="PF03466"/>
    </source>
</evidence>
<dbReference type="GO" id="GO:0003677">
    <property type="term" value="F:DNA binding"/>
    <property type="evidence" value="ECO:0007669"/>
    <property type="project" value="UniProtKB-KW"/>
</dbReference>
<dbReference type="PANTHER" id="PTHR30346">
    <property type="entry name" value="TRANSCRIPTIONAL DUAL REGULATOR HCAR-RELATED"/>
    <property type="match status" value="1"/>
</dbReference>
<feature type="domain" description="LysR substrate-binding" evidence="5">
    <location>
        <begin position="7"/>
        <end position="204"/>
    </location>
</feature>
<accession>A0A0B4XQ16</accession>
<dbReference type="RefSeq" id="WP_008733833.1">
    <property type="nucleotide sequence ID" value="NZ_CP004387.1"/>
</dbReference>
<evidence type="ECO:0000256" key="4">
    <source>
        <dbReference type="ARBA" id="ARBA00023163"/>
    </source>
</evidence>
<dbReference type="Gene3D" id="3.40.190.10">
    <property type="entry name" value="Periplasmic binding protein-like II"/>
    <property type="match status" value="2"/>
</dbReference>
<dbReference type="Pfam" id="PF03466">
    <property type="entry name" value="LysR_substrate"/>
    <property type="match status" value="1"/>
</dbReference>
<dbReference type="GO" id="GO:0003700">
    <property type="term" value="F:DNA-binding transcription factor activity"/>
    <property type="evidence" value="ECO:0007669"/>
    <property type="project" value="TreeGrafter"/>
</dbReference>
<dbReference type="HOGENOM" id="CLU_039613_11_0_6"/>
<dbReference type="InterPro" id="IPR005119">
    <property type="entry name" value="LysR_subst-bd"/>
</dbReference>
<evidence type="ECO:0000313" key="6">
    <source>
        <dbReference type="EMBL" id="AJD49316.1"/>
    </source>
</evidence>
<sequence>MRSIDVSTEIRLAVLGDWVPPQLADVLAIQRAEEPETMAVLIGTAATGQQQERPDNGFDFALSTTHREWPGWVCEPLWHDTLAVAVAKRSHLLAYREVPCQEALKQPLIYAQSTAEASWRTVAQSAFENELWNREEAVSTFEVAMTMVAAGYGIAVAPSKRLAGYQCQGIALRPLASAPMIVTAYLIRPDASLTAPQEGFLRRARSMS</sequence>
<keyword evidence="2" id="KW-0805">Transcription regulation</keyword>
<evidence type="ECO:0000256" key="1">
    <source>
        <dbReference type="ARBA" id="ARBA00009437"/>
    </source>
</evidence>
<gene>
    <name evidence="6" type="ORF">S7S_14520</name>
</gene>
<dbReference type="CDD" id="cd05466">
    <property type="entry name" value="PBP2_LTTR_substrate"/>
    <property type="match status" value="1"/>
</dbReference>
<dbReference type="Proteomes" id="UP000006764">
    <property type="component" value="Chromosome"/>
</dbReference>
<dbReference type="SUPFAM" id="SSF53850">
    <property type="entry name" value="Periplasmic binding protein-like II"/>
    <property type="match status" value="1"/>
</dbReference>
<evidence type="ECO:0000256" key="2">
    <source>
        <dbReference type="ARBA" id="ARBA00023015"/>
    </source>
</evidence>
<dbReference type="STRING" id="391936.S7S_14520"/>